<dbReference type="PANTHER" id="PTHR33910:SF1">
    <property type="entry name" value="PROTEIN TRANSLOCASE SUBUNIT SECE"/>
    <property type="match status" value="1"/>
</dbReference>
<evidence type="ECO:0000256" key="6">
    <source>
        <dbReference type="ARBA" id="ARBA00022989"/>
    </source>
</evidence>
<comment type="caution">
    <text evidence="9">Lacks conserved residue(s) required for the propagation of feature annotation.</text>
</comment>
<comment type="caution">
    <text evidence="10">The sequence shown here is derived from an EMBL/GenBank/DDBJ whole genome shotgun (WGS) entry which is preliminary data.</text>
</comment>
<keyword evidence="2 9" id="KW-0813">Transport</keyword>
<accession>A0A368KZ31</accession>
<gene>
    <name evidence="9" type="primary">secE</name>
    <name evidence="10" type="ORF">DU000_11850</name>
</gene>
<dbReference type="Proteomes" id="UP000252357">
    <property type="component" value="Unassembled WGS sequence"/>
</dbReference>
<dbReference type="GO" id="GO:0009306">
    <property type="term" value="P:protein secretion"/>
    <property type="evidence" value="ECO:0007669"/>
    <property type="project" value="UniProtKB-UniRule"/>
</dbReference>
<organism evidence="10 11">
    <name type="scientific">Parvibium lacunae</name>
    <dbReference type="NCBI Taxonomy" id="1888893"/>
    <lineage>
        <taxon>Bacteria</taxon>
        <taxon>Pseudomonadati</taxon>
        <taxon>Pseudomonadota</taxon>
        <taxon>Betaproteobacteria</taxon>
        <taxon>Burkholderiales</taxon>
        <taxon>Alcaligenaceae</taxon>
        <taxon>Parvibium</taxon>
    </lineage>
</organism>
<comment type="similarity">
    <text evidence="9">Belongs to the SecE/SEC61-gamma family.</text>
</comment>
<evidence type="ECO:0000256" key="3">
    <source>
        <dbReference type="ARBA" id="ARBA00022475"/>
    </source>
</evidence>
<keyword evidence="8 9" id="KW-0472">Membrane</keyword>
<feature type="transmembrane region" description="Helical" evidence="9">
    <location>
        <begin position="41"/>
        <end position="60"/>
    </location>
</feature>
<evidence type="ECO:0000313" key="11">
    <source>
        <dbReference type="Proteomes" id="UP000252357"/>
    </source>
</evidence>
<evidence type="ECO:0000256" key="7">
    <source>
        <dbReference type="ARBA" id="ARBA00023010"/>
    </source>
</evidence>
<dbReference type="HAMAP" id="MF_00422">
    <property type="entry name" value="SecE"/>
    <property type="match status" value="1"/>
</dbReference>
<keyword evidence="11" id="KW-1185">Reference proteome</keyword>
<dbReference type="NCBIfam" id="NF004371">
    <property type="entry name" value="PRK05740.1-1"/>
    <property type="match status" value="1"/>
</dbReference>
<feature type="transmembrane region" description="Helical" evidence="9">
    <location>
        <begin position="89"/>
        <end position="109"/>
    </location>
</feature>
<dbReference type="RefSeq" id="WP_114403622.1">
    <property type="nucleotide sequence ID" value="NZ_QPGB01000006.1"/>
</dbReference>
<evidence type="ECO:0000313" key="10">
    <source>
        <dbReference type="EMBL" id="RCS56648.1"/>
    </source>
</evidence>
<dbReference type="GO" id="GO:0043952">
    <property type="term" value="P:protein transport by the Sec complex"/>
    <property type="evidence" value="ECO:0007669"/>
    <property type="project" value="UniProtKB-UniRule"/>
</dbReference>
<dbReference type="OrthoDB" id="9806365at2"/>
<name>A0A368KZ31_9BURK</name>
<evidence type="ECO:0000256" key="1">
    <source>
        <dbReference type="ARBA" id="ARBA00004370"/>
    </source>
</evidence>
<evidence type="ECO:0000256" key="2">
    <source>
        <dbReference type="ARBA" id="ARBA00022448"/>
    </source>
</evidence>
<dbReference type="InterPro" id="IPR005807">
    <property type="entry name" value="SecE_bac"/>
</dbReference>
<sequence length="127" mass="13885">MSASSVETVNVTADRIKVALAALLVGAGIVGFYVLPEQQVAARVGAVLAGLVLGVIVFFLSASGKQLWAFGQDAIREAQRVVWPTRKETLQMTGIVFVFVVVMAIFLWTTDKTLEWVLYDLILGWKK</sequence>
<dbReference type="Pfam" id="PF00584">
    <property type="entry name" value="SecE"/>
    <property type="match status" value="1"/>
</dbReference>
<evidence type="ECO:0000256" key="9">
    <source>
        <dbReference type="HAMAP-Rule" id="MF_00422"/>
    </source>
</evidence>
<dbReference type="PANTHER" id="PTHR33910">
    <property type="entry name" value="PROTEIN TRANSLOCASE SUBUNIT SECE"/>
    <property type="match status" value="1"/>
</dbReference>
<dbReference type="PRINTS" id="PR01650">
    <property type="entry name" value="SECETRNLCASE"/>
</dbReference>
<dbReference type="NCBIfam" id="TIGR00964">
    <property type="entry name" value="secE_bact"/>
    <property type="match status" value="1"/>
</dbReference>
<keyword evidence="3 9" id="KW-1003">Cell membrane</keyword>
<dbReference type="GO" id="GO:0006605">
    <property type="term" value="P:protein targeting"/>
    <property type="evidence" value="ECO:0007669"/>
    <property type="project" value="UniProtKB-UniRule"/>
</dbReference>
<evidence type="ECO:0000256" key="5">
    <source>
        <dbReference type="ARBA" id="ARBA00022927"/>
    </source>
</evidence>
<comment type="function">
    <text evidence="9">Essential subunit of the Sec protein translocation channel SecYEG. Clamps together the 2 halves of SecY. May contact the channel plug during translocation.</text>
</comment>
<evidence type="ECO:0000256" key="8">
    <source>
        <dbReference type="ARBA" id="ARBA00023136"/>
    </source>
</evidence>
<keyword evidence="4 9" id="KW-0812">Transmembrane</keyword>
<dbReference type="GO" id="GO:0008320">
    <property type="term" value="F:protein transmembrane transporter activity"/>
    <property type="evidence" value="ECO:0007669"/>
    <property type="project" value="UniProtKB-UniRule"/>
</dbReference>
<dbReference type="GO" id="GO:0005886">
    <property type="term" value="C:plasma membrane"/>
    <property type="evidence" value="ECO:0007669"/>
    <property type="project" value="UniProtKB-UniRule"/>
</dbReference>
<keyword evidence="5 9" id="KW-0653">Protein transport</keyword>
<dbReference type="InterPro" id="IPR001901">
    <property type="entry name" value="Translocase_SecE/Sec61-g"/>
</dbReference>
<reference evidence="10 11" key="1">
    <citation type="journal article" date="2018" name="Int. J. Syst. Evol. Microbiol.">
        <title>Parvibium lacunae gen. nov., sp. nov., a new member of the family Alcaligenaceae isolated from a freshwater pond.</title>
        <authorList>
            <person name="Chen W.M."/>
            <person name="Xie P.B."/>
            <person name="Hsu M.Y."/>
            <person name="Sheu S.Y."/>
        </authorList>
    </citation>
    <scope>NUCLEOTIDE SEQUENCE [LARGE SCALE GENOMIC DNA]</scope>
    <source>
        <strain evidence="10 11">KMB9</strain>
    </source>
</reference>
<protein>
    <recommendedName>
        <fullName evidence="9">Protein translocase subunit SecE</fullName>
    </recommendedName>
</protein>
<proteinExistence type="inferred from homology"/>
<dbReference type="EMBL" id="QPGB01000006">
    <property type="protein sequence ID" value="RCS56648.1"/>
    <property type="molecule type" value="Genomic_DNA"/>
</dbReference>
<keyword evidence="6 9" id="KW-1133">Transmembrane helix</keyword>
<comment type="subcellular location">
    <subcellularLocation>
        <location evidence="1">Membrane</location>
    </subcellularLocation>
</comment>
<dbReference type="Gene3D" id="1.20.5.1030">
    <property type="entry name" value="Preprotein translocase secy subunit"/>
    <property type="match status" value="1"/>
</dbReference>
<dbReference type="AlphaFoldDB" id="A0A368KZ31"/>
<feature type="transmembrane region" description="Helical" evidence="9">
    <location>
        <begin position="18"/>
        <end position="35"/>
    </location>
</feature>
<comment type="subunit">
    <text evidence="9">Component of the Sec protein translocase complex. Heterotrimer consisting of SecY, SecE and SecG subunits. The heterotrimers can form oligomers, although 1 heterotrimer is thought to be able to translocate proteins. Interacts with the ribosome. Interacts with SecDF, and other proteins may be involved. Interacts with SecA.</text>
</comment>
<dbReference type="InterPro" id="IPR038379">
    <property type="entry name" value="SecE_sf"/>
</dbReference>
<evidence type="ECO:0000256" key="4">
    <source>
        <dbReference type="ARBA" id="ARBA00022692"/>
    </source>
</evidence>
<dbReference type="GO" id="GO:0065002">
    <property type="term" value="P:intracellular protein transmembrane transport"/>
    <property type="evidence" value="ECO:0007669"/>
    <property type="project" value="UniProtKB-UniRule"/>
</dbReference>
<keyword evidence="7 9" id="KW-0811">Translocation</keyword>